<evidence type="ECO:0000256" key="1">
    <source>
        <dbReference type="ARBA" id="ARBA00010134"/>
    </source>
</evidence>
<keyword evidence="12" id="KW-1185">Reference proteome</keyword>
<dbReference type="GO" id="GO:0006508">
    <property type="term" value="P:proteolysis"/>
    <property type="evidence" value="ECO:0007669"/>
    <property type="project" value="UniProtKB-KW"/>
</dbReference>
<dbReference type="Gene3D" id="3.40.50.1460">
    <property type="match status" value="1"/>
</dbReference>
<gene>
    <name evidence="11" type="ORF">J437_LFUL004446</name>
</gene>
<dbReference type="SUPFAM" id="SSF52129">
    <property type="entry name" value="Caspase-like"/>
    <property type="match status" value="1"/>
</dbReference>
<comment type="caution">
    <text evidence="11">The sequence shown here is derived from an EMBL/GenBank/DDBJ whole genome shotgun (WGS) entry which is preliminary data.</text>
</comment>
<evidence type="ECO:0000256" key="5">
    <source>
        <dbReference type="ARBA" id="ARBA00022807"/>
    </source>
</evidence>
<dbReference type="InterPro" id="IPR001309">
    <property type="entry name" value="Pept_C14_p20"/>
</dbReference>
<reference evidence="11" key="1">
    <citation type="submission" date="2013-04" db="EMBL/GenBank/DDBJ databases">
        <authorList>
            <person name="Qu J."/>
            <person name="Murali S.C."/>
            <person name="Bandaranaike D."/>
            <person name="Bellair M."/>
            <person name="Blankenburg K."/>
            <person name="Chao H."/>
            <person name="Dinh H."/>
            <person name="Doddapaneni H."/>
            <person name="Downs B."/>
            <person name="Dugan-Rocha S."/>
            <person name="Elkadiri S."/>
            <person name="Gnanaolivu R.D."/>
            <person name="Hernandez B."/>
            <person name="Javaid M."/>
            <person name="Jayaseelan J.C."/>
            <person name="Lee S."/>
            <person name="Li M."/>
            <person name="Ming W."/>
            <person name="Munidasa M."/>
            <person name="Muniz J."/>
            <person name="Nguyen L."/>
            <person name="Ongeri F."/>
            <person name="Osuji N."/>
            <person name="Pu L.-L."/>
            <person name="Puazo M."/>
            <person name="Qu C."/>
            <person name="Quiroz J."/>
            <person name="Raj R."/>
            <person name="Weissenberger G."/>
            <person name="Xin Y."/>
            <person name="Zou X."/>
            <person name="Han Y."/>
            <person name="Richards S."/>
            <person name="Worley K."/>
            <person name="Muzny D."/>
            <person name="Gibbs R."/>
        </authorList>
    </citation>
    <scope>NUCLEOTIDE SEQUENCE</scope>
    <source>
        <strain evidence="11">Sampled in the wild</strain>
    </source>
</reference>
<feature type="domain" description="Caspase family p20" evidence="10">
    <location>
        <begin position="155"/>
        <end position="278"/>
    </location>
</feature>
<dbReference type="SMART" id="SM00115">
    <property type="entry name" value="CASc"/>
    <property type="match status" value="1"/>
</dbReference>
<dbReference type="PROSITE" id="PS50207">
    <property type="entry name" value="CASPASE_P10"/>
    <property type="match status" value="1"/>
</dbReference>
<dbReference type="AlphaFoldDB" id="A0A8K0JZA6"/>
<protein>
    <recommendedName>
        <fullName evidence="13">Caspase-1</fullName>
    </recommendedName>
</protein>
<dbReference type="InterPro" id="IPR015917">
    <property type="entry name" value="Pept_C14A"/>
</dbReference>
<comment type="similarity">
    <text evidence="1 7">Belongs to the peptidase C14A family.</text>
</comment>
<evidence type="ECO:0000313" key="12">
    <source>
        <dbReference type="Proteomes" id="UP000792457"/>
    </source>
</evidence>
<dbReference type="PRINTS" id="PR00376">
    <property type="entry name" value="IL1BCENZYME"/>
</dbReference>
<evidence type="ECO:0000256" key="2">
    <source>
        <dbReference type="ARBA" id="ARBA00022670"/>
    </source>
</evidence>
<evidence type="ECO:0008006" key="13">
    <source>
        <dbReference type="Google" id="ProtNLM"/>
    </source>
</evidence>
<dbReference type="GO" id="GO:0045476">
    <property type="term" value="P:nurse cell apoptotic process"/>
    <property type="evidence" value="ECO:0007669"/>
    <property type="project" value="UniProtKB-ARBA"/>
</dbReference>
<dbReference type="PROSITE" id="PS01122">
    <property type="entry name" value="CASPASE_CYS"/>
    <property type="match status" value="1"/>
</dbReference>
<evidence type="ECO:0000256" key="6">
    <source>
        <dbReference type="ARBA" id="ARBA00023145"/>
    </source>
</evidence>
<dbReference type="GO" id="GO:0045751">
    <property type="term" value="P:negative regulation of Toll signaling pathway"/>
    <property type="evidence" value="ECO:0007669"/>
    <property type="project" value="UniProtKB-ARBA"/>
</dbReference>
<dbReference type="GO" id="GO:1990525">
    <property type="term" value="F:BIR domain binding"/>
    <property type="evidence" value="ECO:0007669"/>
    <property type="project" value="UniProtKB-ARBA"/>
</dbReference>
<evidence type="ECO:0000256" key="3">
    <source>
        <dbReference type="ARBA" id="ARBA00022703"/>
    </source>
</evidence>
<keyword evidence="4" id="KW-0378">Hydrolase</keyword>
<keyword evidence="6" id="KW-0865">Zymogen</keyword>
<evidence type="ECO:0000259" key="9">
    <source>
        <dbReference type="PROSITE" id="PS50207"/>
    </source>
</evidence>
<dbReference type="FunFam" id="3.40.50.1460:FF:000001">
    <property type="entry name" value="Caspase-3 preproprotein"/>
    <property type="match status" value="1"/>
</dbReference>
<dbReference type="GO" id="GO:0004197">
    <property type="term" value="F:cysteine-type endopeptidase activity"/>
    <property type="evidence" value="ECO:0007669"/>
    <property type="project" value="InterPro"/>
</dbReference>
<dbReference type="GO" id="GO:0043525">
    <property type="term" value="P:positive regulation of neuron apoptotic process"/>
    <property type="evidence" value="ECO:0007669"/>
    <property type="project" value="TreeGrafter"/>
</dbReference>
<dbReference type="Proteomes" id="UP000792457">
    <property type="component" value="Unassembled WGS sequence"/>
</dbReference>
<accession>A0A8K0JZA6</accession>
<dbReference type="Pfam" id="PF00656">
    <property type="entry name" value="Peptidase_C14"/>
    <property type="match status" value="1"/>
</dbReference>
<dbReference type="PANTHER" id="PTHR10454">
    <property type="entry name" value="CASPASE"/>
    <property type="match status" value="1"/>
</dbReference>
<dbReference type="CDD" id="cd00032">
    <property type="entry name" value="CASc"/>
    <property type="match status" value="1"/>
</dbReference>
<proteinExistence type="inferred from homology"/>
<dbReference type="InterPro" id="IPR029030">
    <property type="entry name" value="Caspase-like_dom_sf"/>
</dbReference>
<dbReference type="EMBL" id="KZ308238">
    <property type="protein sequence ID" value="KAG8225445.1"/>
    <property type="molecule type" value="Genomic_DNA"/>
</dbReference>
<feature type="region of interest" description="Disordered" evidence="8">
    <location>
        <begin position="31"/>
        <end position="50"/>
    </location>
</feature>
<sequence>MSQQRDIQGEMNQLSISCSDEKRNIMTTNINIPSVPATPPPTPNNSVSPSLADRKSIVRMSTGAIESRRKVPDVIDSLGRRRSTSCCEELPVTPKYCASLPTVDGRNVRIKKSNSLFGEMESALNNFQVNTVKNSVIAQMVVDMESETYNMNHSRRGYFVILNHDIFEAENLSRPGSKVDVEVLKNTAEFLGFETVVCDNWHYDKIKTYISKLAEEDHSDADCLAIAVLTHGNERGYLYAKDVLYPTDILWSPFTAAQCPSLAGKPKLFFIQACRGEKVDSGVTLRRTETDAGAMSYKIPNKADFLICYSTVDGYYSWRNPEDGTWFVQSLCQELKRLVPEGKDLLKIMVRVHAKVAFQYQSFNDKDPDFDEKKQIPSFVCMLTRELYFPPKKNEVAMEEEQIS</sequence>
<evidence type="ECO:0000256" key="7">
    <source>
        <dbReference type="RuleBase" id="RU003971"/>
    </source>
</evidence>
<keyword evidence="2" id="KW-0645">Protease</keyword>
<dbReference type="InterPro" id="IPR033139">
    <property type="entry name" value="Caspase_cys_AS"/>
</dbReference>
<dbReference type="GO" id="GO:0016322">
    <property type="term" value="P:neuron remodeling"/>
    <property type="evidence" value="ECO:0007669"/>
    <property type="project" value="UniProtKB-ARBA"/>
</dbReference>
<dbReference type="InterPro" id="IPR016129">
    <property type="entry name" value="Caspase_his_AS"/>
</dbReference>
<organism evidence="11 12">
    <name type="scientific">Ladona fulva</name>
    <name type="common">Scarce chaser dragonfly</name>
    <name type="synonym">Libellula fulva</name>
    <dbReference type="NCBI Taxonomy" id="123851"/>
    <lineage>
        <taxon>Eukaryota</taxon>
        <taxon>Metazoa</taxon>
        <taxon>Ecdysozoa</taxon>
        <taxon>Arthropoda</taxon>
        <taxon>Hexapoda</taxon>
        <taxon>Insecta</taxon>
        <taxon>Pterygota</taxon>
        <taxon>Palaeoptera</taxon>
        <taxon>Odonata</taxon>
        <taxon>Epiprocta</taxon>
        <taxon>Anisoptera</taxon>
        <taxon>Libelluloidea</taxon>
        <taxon>Libellulidae</taxon>
        <taxon>Ladona</taxon>
    </lineage>
</organism>
<evidence type="ECO:0000256" key="8">
    <source>
        <dbReference type="SAM" id="MobiDB-lite"/>
    </source>
</evidence>
<evidence type="ECO:0000259" key="10">
    <source>
        <dbReference type="PROSITE" id="PS50208"/>
    </source>
</evidence>
<name>A0A8K0JZA6_LADFU</name>
<reference evidence="11" key="2">
    <citation type="submission" date="2017-10" db="EMBL/GenBank/DDBJ databases">
        <title>Ladona fulva Genome sequencing and assembly.</title>
        <authorList>
            <person name="Murali S."/>
            <person name="Richards S."/>
            <person name="Bandaranaike D."/>
            <person name="Bellair M."/>
            <person name="Blankenburg K."/>
            <person name="Chao H."/>
            <person name="Dinh H."/>
            <person name="Doddapaneni H."/>
            <person name="Dugan-Rocha S."/>
            <person name="Elkadiri S."/>
            <person name="Gnanaolivu R."/>
            <person name="Hernandez B."/>
            <person name="Skinner E."/>
            <person name="Javaid M."/>
            <person name="Lee S."/>
            <person name="Li M."/>
            <person name="Ming W."/>
            <person name="Munidasa M."/>
            <person name="Muniz J."/>
            <person name="Nguyen L."/>
            <person name="Hughes D."/>
            <person name="Osuji N."/>
            <person name="Pu L.-L."/>
            <person name="Puazo M."/>
            <person name="Qu C."/>
            <person name="Quiroz J."/>
            <person name="Raj R."/>
            <person name="Weissenberger G."/>
            <person name="Xin Y."/>
            <person name="Zou X."/>
            <person name="Han Y."/>
            <person name="Worley K."/>
            <person name="Muzny D."/>
            <person name="Gibbs R."/>
        </authorList>
    </citation>
    <scope>NUCLEOTIDE SEQUENCE</scope>
    <source>
        <strain evidence="11">Sampled in the wild</strain>
    </source>
</reference>
<dbReference type="InterPro" id="IPR002138">
    <property type="entry name" value="Pept_C14_p10"/>
</dbReference>
<evidence type="ECO:0000313" key="11">
    <source>
        <dbReference type="EMBL" id="KAG8225445.1"/>
    </source>
</evidence>
<evidence type="ECO:0000256" key="4">
    <source>
        <dbReference type="ARBA" id="ARBA00022801"/>
    </source>
</evidence>
<dbReference type="GO" id="GO:0005737">
    <property type="term" value="C:cytoplasm"/>
    <property type="evidence" value="ECO:0007669"/>
    <property type="project" value="TreeGrafter"/>
</dbReference>
<feature type="domain" description="Caspase family p10" evidence="9">
    <location>
        <begin position="295"/>
        <end position="391"/>
    </location>
</feature>
<keyword evidence="3" id="KW-0053">Apoptosis</keyword>
<dbReference type="OrthoDB" id="6116485at2759"/>
<dbReference type="PANTHER" id="PTHR10454:SF232">
    <property type="entry name" value="AT03047P-RELATED"/>
    <property type="match status" value="1"/>
</dbReference>
<dbReference type="PROSITE" id="PS01121">
    <property type="entry name" value="CASPASE_HIS"/>
    <property type="match status" value="1"/>
</dbReference>
<dbReference type="InterPro" id="IPR002398">
    <property type="entry name" value="Pept_C14"/>
</dbReference>
<dbReference type="PROSITE" id="PS50208">
    <property type="entry name" value="CASPASE_P20"/>
    <property type="match status" value="1"/>
</dbReference>
<keyword evidence="5" id="KW-0788">Thiol protease</keyword>
<dbReference type="InterPro" id="IPR011600">
    <property type="entry name" value="Pept_C14_caspase"/>
</dbReference>